<dbReference type="Proteomes" id="UP000789860">
    <property type="component" value="Unassembled WGS sequence"/>
</dbReference>
<organism evidence="1 2">
    <name type="scientific">Scutellospora calospora</name>
    <dbReference type="NCBI Taxonomy" id="85575"/>
    <lineage>
        <taxon>Eukaryota</taxon>
        <taxon>Fungi</taxon>
        <taxon>Fungi incertae sedis</taxon>
        <taxon>Mucoromycota</taxon>
        <taxon>Glomeromycotina</taxon>
        <taxon>Glomeromycetes</taxon>
        <taxon>Diversisporales</taxon>
        <taxon>Gigasporaceae</taxon>
        <taxon>Scutellospora</taxon>
    </lineage>
</organism>
<comment type="caution">
    <text evidence="1">The sequence shown here is derived from an EMBL/GenBank/DDBJ whole genome shotgun (WGS) entry which is preliminary data.</text>
</comment>
<feature type="non-terminal residue" evidence="1">
    <location>
        <position position="64"/>
    </location>
</feature>
<reference evidence="1" key="1">
    <citation type="submission" date="2021-06" db="EMBL/GenBank/DDBJ databases">
        <authorList>
            <person name="Kallberg Y."/>
            <person name="Tangrot J."/>
            <person name="Rosling A."/>
        </authorList>
    </citation>
    <scope>NUCLEOTIDE SEQUENCE</scope>
    <source>
        <strain evidence="1">AU212A</strain>
    </source>
</reference>
<name>A0ACA9PC65_9GLOM</name>
<evidence type="ECO:0000313" key="1">
    <source>
        <dbReference type="EMBL" id="CAG8703377.1"/>
    </source>
</evidence>
<proteinExistence type="predicted"/>
<sequence>SSKMLISDNDDEFGKMLCDLYHEERMKGKTALIILNQMELYFSKERKKTKDFINWCLENENNSI</sequence>
<keyword evidence="2" id="KW-1185">Reference proteome</keyword>
<accession>A0ACA9PC65</accession>
<feature type="non-terminal residue" evidence="1">
    <location>
        <position position="1"/>
    </location>
</feature>
<evidence type="ECO:0000313" key="2">
    <source>
        <dbReference type="Proteomes" id="UP000789860"/>
    </source>
</evidence>
<gene>
    <name evidence="1" type="ORF">SCALOS_LOCUS10579</name>
</gene>
<dbReference type="EMBL" id="CAJVPM010040462">
    <property type="protein sequence ID" value="CAG8703377.1"/>
    <property type="molecule type" value="Genomic_DNA"/>
</dbReference>
<protein>
    <submittedName>
        <fullName evidence="1">6402_t:CDS:1</fullName>
    </submittedName>
</protein>